<dbReference type="PROSITE" id="PS50102">
    <property type="entry name" value="RRM"/>
    <property type="match status" value="1"/>
</dbReference>
<keyword evidence="13 24" id="KW-0694">RNA-binding</keyword>
<comment type="function">
    <text evidence="21">Poly(A) polymerase that creates the 3'-poly(A) tail of specific pre-mRNAs. Localizes to nuclear speckles together with PIP5K1A and mediates polyadenylation of a select set of mRNAs, such as HMOX1. In addition to polyadenylation, it is also required for the 3'-end cleavage of pre-mRNAs: binds to the 3'UTR of targeted pre-mRNAs and promotes the recruitment and assembly of the CPSF complex on the 3'UTR of pre-mRNAs. In addition to adenylyltransferase activity, also has uridylyltransferase activity. However, the ATP ratio is higher than UTP in cells, suggesting that it functions primarily as a poly(A) polymerase. Acts as a specific terminal uridylyltransferase for U6 snRNA in vitro: responsible for a controlled elongation reaction that results in the restoration of the four 3'-terminal UMP-residues found in newly transcribed U6 snRNA. Not involved in replication-dependent histone mRNA degradation.</text>
</comment>
<evidence type="ECO:0000256" key="13">
    <source>
        <dbReference type="ARBA" id="ARBA00022884"/>
    </source>
</evidence>
<evidence type="ECO:0000256" key="21">
    <source>
        <dbReference type="ARBA" id="ARBA00045789"/>
    </source>
</evidence>
<evidence type="ECO:0000256" key="4">
    <source>
        <dbReference type="ARBA" id="ARBA00012472"/>
    </source>
</evidence>
<dbReference type="GO" id="GO:0003723">
    <property type="term" value="F:RNA binding"/>
    <property type="evidence" value="ECO:0007669"/>
    <property type="project" value="UniProtKB-UniRule"/>
</dbReference>
<keyword evidence="16" id="KW-0509">mRNA transport</keyword>
<dbReference type="SMART" id="SM00360">
    <property type="entry name" value="RRM"/>
    <property type="match status" value="1"/>
</dbReference>
<dbReference type="GO" id="GO:0050265">
    <property type="term" value="F:RNA uridylyltransferase activity"/>
    <property type="evidence" value="ECO:0007669"/>
    <property type="project" value="UniProtKB-EC"/>
</dbReference>
<evidence type="ECO:0000256" key="19">
    <source>
        <dbReference type="ARBA" id="ARBA00030790"/>
    </source>
</evidence>
<sequence length="682" mass="78869">MDDADNDQFFCDVCNINLYNEASIQQHISGRKHLDLVRAKEERLRVESKCGIYVRGFPPNLGSKALIEYFAKFGTVVWSHYGDSFLLLDYSHPAAARDAMKRKHYLHGRSVIVKYRELKPSRDAFKEQVELISDNLLDQIKNMSDLEHQFSTLAYILQGEGMEFLVYDKICQDLYGTLIHSFPRCQIFPFGSTVTGLGFKSSDIDVYIAGIRHGDNNVPLLYKIRTILRHSQLFTNAIVIANAKIPILKCVHIQSGMNCDINIRNMLGVCNSNLINYYLNLDMKIRRIMLFIKYWAKTHKLTGQNHLFTNYSLSLMLIFFLQLAPYNVPSVFSLQDFRSKNMQDGWNGGFSKKNFYNKHLKGVSLVGLLSEFFKFYSEFDYGVYVIVPYLGVPIKKSDFKDPKLLYDSVFFIYKRYIEIEGNLPLKVDASICVQDPFEHSRNTTPIVSDSTLNIFVNLCCLGRKLCEEGETGLLYRLVNETPPNVMMELLTNSNFVQFSIPMSLNTKYLKKKLEEKVSNDTIEKMWFKSVNEFLLIVLKDFLNIEVRDITEESTNSKAKKAEGQNDVHDKEESLYSYRCAAKLNFWQNRKAILKNINKAEASSVVEREVEVTKQLMALYKDINLRDNIVEFEISLVSKYDPPQMLISVTKITSYKKTFKVFSHCLASNFTSWFETYEKELNS</sequence>
<dbReference type="CDD" id="cd05402">
    <property type="entry name" value="NT_PAP_TUTase"/>
    <property type="match status" value="1"/>
</dbReference>
<evidence type="ECO:0000256" key="1">
    <source>
        <dbReference type="ARBA" id="ARBA00001936"/>
    </source>
</evidence>
<evidence type="ECO:0000256" key="11">
    <source>
        <dbReference type="ARBA" id="ARBA00022840"/>
    </source>
</evidence>
<dbReference type="GO" id="GO:0005524">
    <property type="term" value="F:ATP binding"/>
    <property type="evidence" value="ECO:0007669"/>
    <property type="project" value="UniProtKB-KW"/>
</dbReference>
<dbReference type="SUPFAM" id="SSF54928">
    <property type="entry name" value="RNA-binding domain, RBD"/>
    <property type="match status" value="1"/>
</dbReference>
<keyword evidence="10" id="KW-0547">Nucleotide-binding</keyword>
<feature type="domain" description="RRM" evidence="25">
    <location>
        <begin position="50"/>
        <end position="118"/>
    </location>
</feature>
<keyword evidence="9" id="KW-0479">Metal-binding</keyword>
<comment type="subunit">
    <text evidence="22">Associates with the cleavage and polyadenylation specificity factor (CPSF) complex. Interacts with CPSF1 and CPSF3; the interaction is direct. Interacts with PIP5K1A.</text>
</comment>
<dbReference type="Pfam" id="PF22600">
    <property type="entry name" value="MTPAP-like_central"/>
    <property type="match status" value="1"/>
</dbReference>
<evidence type="ECO:0000256" key="16">
    <source>
        <dbReference type="ARBA" id="ARBA00023132"/>
    </source>
</evidence>
<dbReference type="InterPro" id="IPR036236">
    <property type="entry name" value="Znf_C2H2_sf"/>
</dbReference>
<dbReference type="PANTHER" id="PTHR12271:SF66">
    <property type="entry name" value="TERMINAL URIDYLYLTRANSFERASE TAILOR"/>
    <property type="match status" value="1"/>
</dbReference>
<dbReference type="InterPro" id="IPR003604">
    <property type="entry name" value="Matrin/U1-like-C_Znf_C2H2"/>
</dbReference>
<dbReference type="GO" id="GO:0008270">
    <property type="term" value="F:zinc ion binding"/>
    <property type="evidence" value="ECO:0007669"/>
    <property type="project" value="InterPro"/>
</dbReference>
<comment type="subcellular location">
    <subcellularLocation>
        <location evidence="3">Nucleus</location>
        <location evidence="3">Nuclear pore complex</location>
    </subcellularLocation>
</comment>
<keyword evidence="27" id="KW-1185">Reference proteome</keyword>
<dbReference type="SUPFAM" id="SSF81631">
    <property type="entry name" value="PAP/OAS1 substrate-binding domain"/>
    <property type="match status" value="1"/>
</dbReference>
<dbReference type="GO" id="GO:1990817">
    <property type="term" value="F:poly(A) RNA polymerase activity"/>
    <property type="evidence" value="ECO:0007669"/>
    <property type="project" value="UniProtKB-ARBA"/>
</dbReference>
<dbReference type="Gene3D" id="3.30.160.60">
    <property type="entry name" value="Classic Zinc Finger"/>
    <property type="match status" value="1"/>
</dbReference>
<evidence type="ECO:0000256" key="23">
    <source>
        <dbReference type="ARBA" id="ARBA00049105"/>
    </source>
</evidence>
<reference evidence="26" key="1">
    <citation type="submission" date="2022-01" db="EMBL/GenBank/DDBJ databases">
        <authorList>
            <person name="King R."/>
        </authorList>
    </citation>
    <scope>NUCLEOTIDE SEQUENCE</scope>
</reference>
<evidence type="ECO:0000256" key="15">
    <source>
        <dbReference type="ARBA" id="ARBA00023010"/>
    </source>
</evidence>
<name>A0A9P0DKU4_PHACE</name>
<keyword evidence="14" id="KW-0813">Transport</keyword>
<keyword evidence="16" id="KW-0906">Nuclear pore complex</keyword>
<dbReference type="AlphaFoldDB" id="A0A9P0DKU4"/>
<evidence type="ECO:0000256" key="22">
    <source>
        <dbReference type="ARBA" id="ARBA00046411"/>
    </source>
</evidence>
<accession>A0A9P0DKU4</accession>
<dbReference type="Proteomes" id="UP001153737">
    <property type="component" value="Chromosome 3"/>
</dbReference>
<dbReference type="InterPro" id="IPR007846">
    <property type="entry name" value="RRM_NUP35_dom"/>
</dbReference>
<dbReference type="GO" id="GO:0015031">
    <property type="term" value="P:protein transport"/>
    <property type="evidence" value="ECO:0007669"/>
    <property type="project" value="UniProtKB-KW"/>
</dbReference>
<evidence type="ECO:0000256" key="14">
    <source>
        <dbReference type="ARBA" id="ARBA00022927"/>
    </source>
</evidence>
<dbReference type="Gene3D" id="3.30.70.330">
    <property type="match status" value="1"/>
</dbReference>
<evidence type="ECO:0000313" key="26">
    <source>
        <dbReference type="EMBL" id="CAH1160143.1"/>
    </source>
</evidence>
<evidence type="ECO:0000256" key="18">
    <source>
        <dbReference type="ARBA" id="ARBA00030250"/>
    </source>
</evidence>
<evidence type="ECO:0000256" key="17">
    <source>
        <dbReference type="ARBA" id="ARBA00029997"/>
    </source>
</evidence>
<evidence type="ECO:0000256" key="3">
    <source>
        <dbReference type="ARBA" id="ARBA00004567"/>
    </source>
</evidence>
<proteinExistence type="predicted"/>
<keyword evidence="16" id="KW-0539">Nucleus</keyword>
<dbReference type="Pfam" id="PF05172">
    <property type="entry name" value="RRM_Nup35"/>
    <property type="match status" value="1"/>
</dbReference>
<dbReference type="InterPro" id="IPR013087">
    <property type="entry name" value="Znf_C2H2_type"/>
</dbReference>
<protein>
    <recommendedName>
        <fullName evidence="5">Nucleoporin NUP35</fullName>
        <ecNumber evidence="4">2.7.7.52</ecNumber>
    </recommendedName>
    <alternativeName>
        <fullName evidence="18">35 kDa nucleoporin</fullName>
    </alternativeName>
    <alternativeName>
        <fullName evidence="17">Nucleoporin NUP53</fullName>
    </alternativeName>
    <alternativeName>
        <fullName evidence="19">RNA-binding motif protein 21</fullName>
    </alternativeName>
    <alternativeName>
        <fullName evidence="6">Speckle targeted PIP5K1A-regulated poly(A) polymerase</fullName>
    </alternativeName>
    <alternativeName>
        <fullName evidence="20">U6 snRNA-specific terminal uridylyltransferase 1</fullName>
    </alternativeName>
</protein>
<evidence type="ECO:0000256" key="24">
    <source>
        <dbReference type="PROSITE-ProRule" id="PRU00176"/>
    </source>
</evidence>
<dbReference type="SUPFAM" id="SSF81301">
    <property type="entry name" value="Nucleotidyltransferase"/>
    <property type="match status" value="1"/>
</dbReference>
<dbReference type="InterPro" id="IPR043519">
    <property type="entry name" value="NT_sf"/>
</dbReference>
<dbReference type="Gene3D" id="3.30.460.10">
    <property type="entry name" value="Beta Polymerase, domain 2"/>
    <property type="match status" value="1"/>
</dbReference>
<dbReference type="PANTHER" id="PTHR12271">
    <property type="entry name" value="POLY A POLYMERASE CID PAP -RELATED"/>
    <property type="match status" value="1"/>
</dbReference>
<dbReference type="GO" id="GO:0031123">
    <property type="term" value="P:RNA 3'-end processing"/>
    <property type="evidence" value="ECO:0007669"/>
    <property type="project" value="TreeGrafter"/>
</dbReference>
<dbReference type="InterPro" id="IPR000504">
    <property type="entry name" value="RRM_dom"/>
</dbReference>
<dbReference type="SUPFAM" id="SSF57667">
    <property type="entry name" value="beta-beta-alpha zinc fingers"/>
    <property type="match status" value="1"/>
</dbReference>
<dbReference type="SMART" id="SM00451">
    <property type="entry name" value="ZnF_U1"/>
    <property type="match status" value="1"/>
</dbReference>
<evidence type="ECO:0000256" key="2">
    <source>
        <dbReference type="ARBA" id="ARBA00001946"/>
    </source>
</evidence>
<evidence type="ECO:0000256" key="9">
    <source>
        <dbReference type="ARBA" id="ARBA00022723"/>
    </source>
</evidence>
<dbReference type="EMBL" id="OU896709">
    <property type="protein sequence ID" value="CAH1160143.1"/>
    <property type="molecule type" value="Genomic_DNA"/>
</dbReference>
<dbReference type="EC" id="2.7.7.52" evidence="4"/>
<comment type="cofactor">
    <cofactor evidence="1">
        <name>Mn(2+)</name>
        <dbReference type="ChEBI" id="CHEBI:29035"/>
    </cofactor>
</comment>
<dbReference type="Pfam" id="PF12874">
    <property type="entry name" value="zf-met"/>
    <property type="match status" value="1"/>
</dbReference>
<evidence type="ECO:0000256" key="5">
    <source>
        <dbReference type="ARBA" id="ARBA00016439"/>
    </source>
</evidence>
<dbReference type="InterPro" id="IPR012677">
    <property type="entry name" value="Nucleotide-bd_a/b_plait_sf"/>
</dbReference>
<evidence type="ECO:0000256" key="8">
    <source>
        <dbReference type="ARBA" id="ARBA00022695"/>
    </source>
</evidence>
<dbReference type="Pfam" id="PF03828">
    <property type="entry name" value="PAP_assoc"/>
    <property type="match status" value="1"/>
</dbReference>
<gene>
    <name evidence="26" type="ORF">PHAECO_LOCUS7666</name>
</gene>
<keyword evidence="15" id="KW-0811">Translocation</keyword>
<evidence type="ECO:0000256" key="20">
    <source>
        <dbReference type="ARBA" id="ARBA00033036"/>
    </source>
</evidence>
<evidence type="ECO:0000313" key="27">
    <source>
        <dbReference type="Proteomes" id="UP001153737"/>
    </source>
</evidence>
<dbReference type="Gene3D" id="1.10.1410.10">
    <property type="match status" value="1"/>
</dbReference>
<dbReference type="OrthoDB" id="407432at2759"/>
<evidence type="ECO:0000256" key="12">
    <source>
        <dbReference type="ARBA" id="ARBA00022842"/>
    </source>
</evidence>
<organism evidence="26 27">
    <name type="scientific">Phaedon cochleariae</name>
    <name type="common">Mustard beetle</name>
    <dbReference type="NCBI Taxonomy" id="80249"/>
    <lineage>
        <taxon>Eukaryota</taxon>
        <taxon>Metazoa</taxon>
        <taxon>Ecdysozoa</taxon>
        <taxon>Arthropoda</taxon>
        <taxon>Hexapoda</taxon>
        <taxon>Insecta</taxon>
        <taxon>Pterygota</taxon>
        <taxon>Neoptera</taxon>
        <taxon>Endopterygota</taxon>
        <taxon>Coleoptera</taxon>
        <taxon>Polyphaga</taxon>
        <taxon>Cucujiformia</taxon>
        <taxon>Chrysomeloidea</taxon>
        <taxon>Chrysomelidae</taxon>
        <taxon>Chrysomelinae</taxon>
        <taxon>Chrysomelini</taxon>
        <taxon>Phaedon</taxon>
    </lineage>
</organism>
<reference evidence="26" key="2">
    <citation type="submission" date="2022-10" db="EMBL/GenBank/DDBJ databases">
        <authorList>
            <consortium name="ENA_rothamsted_submissions"/>
            <consortium name="culmorum"/>
            <person name="King R."/>
        </authorList>
    </citation>
    <scope>NUCLEOTIDE SEQUENCE</scope>
</reference>
<evidence type="ECO:0000259" key="25">
    <source>
        <dbReference type="PROSITE" id="PS50102"/>
    </source>
</evidence>
<comment type="cofactor">
    <cofactor evidence="2">
        <name>Mg(2+)</name>
        <dbReference type="ChEBI" id="CHEBI:18420"/>
    </cofactor>
</comment>
<dbReference type="InterPro" id="IPR002058">
    <property type="entry name" value="PAP_assoc"/>
</dbReference>
<evidence type="ECO:0000256" key="10">
    <source>
        <dbReference type="ARBA" id="ARBA00022741"/>
    </source>
</evidence>
<keyword evidence="7" id="KW-0808">Transferase</keyword>
<keyword evidence="12" id="KW-0460">Magnesium</keyword>
<comment type="catalytic activity">
    <reaction evidence="23">
        <text>RNA(n) + UTP = RNA(n)-3'-uridine ribonucleotide + diphosphate</text>
        <dbReference type="Rhea" id="RHEA:14785"/>
        <dbReference type="Rhea" id="RHEA-COMP:14527"/>
        <dbReference type="Rhea" id="RHEA-COMP:17348"/>
        <dbReference type="ChEBI" id="CHEBI:33019"/>
        <dbReference type="ChEBI" id="CHEBI:46398"/>
        <dbReference type="ChEBI" id="CHEBI:140395"/>
        <dbReference type="ChEBI" id="CHEBI:173116"/>
        <dbReference type="EC" id="2.7.7.52"/>
    </reaction>
</comment>
<keyword evidence="11" id="KW-0067">ATP-binding</keyword>
<keyword evidence="14" id="KW-0653">Protein transport</keyword>
<evidence type="ECO:0000256" key="7">
    <source>
        <dbReference type="ARBA" id="ARBA00022679"/>
    </source>
</evidence>
<dbReference type="InterPro" id="IPR054708">
    <property type="entry name" value="MTPAP-like_central"/>
</dbReference>
<keyword evidence="8" id="KW-0548">Nucleotidyltransferase</keyword>
<dbReference type="GO" id="GO:0005643">
    <property type="term" value="C:nuclear pore"/>
    <property type="evidence" value="ECO:0007669"/>
    <property type="project" value="UniProtKB-SubCell"/>
</dbReference>
<evidence type="ECO:0000256" key="6">
    <source>
        <dbReference type="ARBA" id="ARBA00021679"/>
    </source>
</evidence>
<dbReference type="InterPro" id="IPR035979">
    <property type="entry name" value="RBD_domain_sf"/>
</dbReference>